<evidence type="ECO:0000256" key="1">
    <source>
        <dbReference type="SAM" id="MobiDB-lite"/>
    </source>
</evidence>
<evidence type="ECO:0000313" key="3">
    <source>
        <dbReference type="Proteomes" id="UP000229901"/>
    </source>
</evidence>
<name>A0A2H0V4A4_9BACT</name>
<feature type="region of interest" description="Disordered" evidence="1">
    <location>
        <begin position="1"/>
        <end position="29"/>
    </location>
</feature>
<reference evidence="3" key="1">
    <citation type="submission" date="2017-09" db="EMBL/GenBank/DDBJ databases">
        <title>Depth-based differentiation of microbial function through sediment-hosted aquifers and enrichment of novel symbionts in the deep terrestrial subsurface.</title>
        <authorList>
            <person name="Probst A.J."/>
            <person name="Ladd B."/>
            <person name="Jarett J.K."/>
            <person name="Geller-Mcgrath D.E."/>
            <person name="Sieber C.M.K."/>
            <person name="Emerson J.B."/>
            <person name="Anantharaman K."/>
            <person name="Thomas B.C."/>
            <person name="Malmstrom R."/>
            <person name="Stieglmeier M."/>
            <person name="Klingl A."/>
            <person name="Woyke T."/>
            <person name="Ryan C.M."/>
            <person name="Banfield J.F."/>
        </authorList>
    </citation>
    <scope>NUCLEOTIDE SEQUENCE [LARGE SCALE GENOMIC DNA]</scope>
</reference>
<proteinExistence type="predicted"/>
<organism evidence="2 3">
    <name type="scientific">Candidatus Falkowbacteria bacterium CG10_big_fil_rev_8_21_14_0_10_39_11</name>
    <dbReference type="NCBI Taxonomy" id="1974565"/>
    <lineage>
        <taxon>Bacteria</taxon>
        <taxon>Candidatus Falkowiibacteriota</taxon>
    </lineage>
</organism>
<accession>A0A2H0V4A4</accession>
<dbReference type="Proteomes" id="UP000229901">
    <property type="component" value="Unassembled WGS sequence"/>
</dbReference>
<comment type="caution">
    <text evidence="2">The sequence shown here is derived from an EMBL/GenBank/DDBJ whole genome shotgun (WGS) entry which is preliminary data.</text>
</comment>
<protein>
    <submittedName>
        <fullName evidence="2">Uncharacterized protein</fullName>
    </submittedName>
</protein>
<gene>
    <name evidence="2" type="ORF">COT97_04130</name>
</gene>
<evidence type="ECO:0000313" key="2">
    <source>
        <dbReference type="EMBL" id="PIR93885.1"/>
    </source>
</evidence>
<dbReference type="EMBL" id="PFAP01000031">
    <property type="protein sequence ID" value="PIR93885.1"/>
    <property type="molecule type" value="Genomic_DNA"/>
</dbReference>
<dbReference type="AlphaFoldDB" id="A0A2H0V4A4"/>
<sequence>MKLEGVQPVWEPLDESGGPEVIRRPKENRTNEKTVIDGLDVDLSERERAKVAQKAQQSSRKSVELVRRRGQSLRDSVQSQDFDNVVSAIINTSEDITFQERKRELLESFNIESFVASLPKEVYKMIEDFRSFRGYVFEYIAKREFNSNEKNSLLAEFILECLTNPHLFELGPAGFRSPDNLGVVVDVERKVAYITGMYEVKFGGVAHKTTTKQKVQRKRFYGDLQRISERINSHLKRLKDKYHVDFIPAGGITVLAQDEMDKFYVYPMPKDASDLRRVGDKRKALQRLGWKIRTSVFSQGDIEILTAFIMNFAEERKVQPRYEEFDLREDGTMIKK</sequence>